<dbReference type="Gene3D" id="3.40.630.30">
    <property type="match status" value="1"/>
</dbReference>
<dbReference type="InterPro" id="IPR016181">
    <property type="entry name" value="Acyl_CoA_acyltransferase"/>
</dbReference>
<sequence>MNISDFRDLYDQQLRTSAEVESASSYTRLGPLWMAKYPGQGFITYRSIASEVDLEALILKALDYFSADPSIEEVEWKTRQHDDLPDLSRLLVKNGFVFDEPETVMIGTVESALSAGAGLPPGYRLEKAHNEEDLREATTQAGAVFGDSPERTERRYEELVARANAEPNSFEMWLVRGPAGDVVCTGRVDFVTGTDFAGLWGGACNEEHRGQGLYRALTAQRARSARERGKEFLQVDCTGYSRPILQRAGLVPVTVTTPAIWTR</sequence>
<dbReference type="STRING" id="136857.CTEST_09405"/>
<dbReference type="PATRIC" id="fig|136857.5.peg.1868"/>
<dbReference type="GO" id="GO:0016740">
    <property type="term" value="F:transferase activity"/>
    <property type="evidence" value="ECO:0007669"/>
    <property type="project" value="UniProtKB-KW"/>
</dbReference>
<proteinExistence type="predicted"/>
<reference evidence="1 2" key="1">
    <citation type="journal article" date="2015" name="Genome Announc.">
        <title>Complete Genome Sequence of the Type Strain Corynebacterium testudinoris DSM 44614, Recovered from Necrotic Lesions in the Mouth of a Tortoise.</title>
        <authorList>
            <person name="Ruckert C."/>
            <person name="Kriete M."/>
            <person name="Jaenicke S."/>
            <person name="Winkler A."/>
            <person name="Tauch A."/>
        </authorList>
    </citation>
    <scope>NUCLEOTIDE SEQUENCE [LARGE SCALE GENOMIC DNA]</scope>
    <source>
        <strain evidence="1 2">DSM 44614</strain>
    </source>
</reference>
<dbReference type="KEGG" id="cted:CTEST_09405"/>
<keyword evidence="1" id="KW-0808">Transferase</keyword>
<accession>A0A0G3HBI3</accession>
<dbReference type="SUPFAM" id="SSF55729">
    <property type="entry name" value="Acyl-CoA N-acyltransferases (Nat)"/>
    <property type="match status" value="1"/>
</dbReference>
<dbReference type="RefSeq" id="WP_047253503.1">
    <property type="nucleotide sequence ID" value="NZ_CP011545.1"/>
</dbReference>
<evidence type="ECO:0000313" key="2">
    <source>
        <dbReference type="Proteomes" id="UP000035540"/>
    </source>
</evidence>
<reference evidence="2" key="2">
    <citation type="submission" date="2015-05" db="EMBL/GenBank/DDBJ databases">
        <title>Complete genome sequence of Corynebacterium testudinoris DSM 44614, recovered from necrotic lesions in the mouth of a tortoise.</title>
        <authorList>
            <person name="Ruckert C."/>
            <person name="Albersmeier A."/>
            <person name="Winkler A."/>
            <person name="Tauch A."/>
        </authorList>
    </citation>
    <scope>NUCLEOTIDE SEQUENCE [LARGE SCALE GENOMIC DNA]</scope>
    <source>
        <strain evidence="2">DSM 44614</strain>
    </source>
</reference>
<dbReference type="Proteomes" id="UP000035540">
    <property type="component" value="Chromosome"/>
</dbReference>
<organism evidence="1 2">
    <name type="scientific">Corynebacterium testudinoris</name>
    <dbReference type="NCBI Taxonomy" id="136857"/>
    <lineage>
        <taxon>Bacteria</taxon>
        <taxon>Bacillati</taxon>
        <taxon>Actinomycetota</taxon>
        <taxon>Actinomycetes</taxon>
        <taxon>Mycobacteriales</taxon>
        <taxon>Corynebacteriaceae</taxon>
        <taxon>Corynebacterium</taxon>
    </lineage>
</organism>
<dbReference type="EMBL" id="CP011545">
    <property type="protein sequence ID" value="AKK09308.1"/>
    <property type="molecule type" value="Genomic_DNA"/>
</dbReference>
<name>A0A0G3HBI3_9CORY</name>
<gene>
    <name evidence="1" type="ORF">CTEST_09405</name>
</gene>
<dbReference type="OrthoDB" id="164800at2"/>
<evidence type="ECO:0000313" key="1">
    <source>
        <dbReference type="EMBL" id="AKK09308.1"/>
    </source>
</evidence>
<dbReference type="AlphaFoldDB" id="A0A0G3HBI3"/>
<keyword evidence="2" id="KW-1185">Reference proteome</keyword>
<protein>
    <submittedName>
        <fullName evidence="1">Acetyltransferase (GNAT) domain</fullName>
    </submittedName>
</protein>